<evidence type="ECO:0000256" key="3">
    <source>
        <dbReference type="SAM" id="MobiDB-lite"/>
    </source>
</evidence>
<feature type="region of interest" description="Disordered" evidence="3">
    <location>
        <begin position="97"/>
        <end position="133"/>
    </location>
</feature>
<feature type="compositionally biased region" description="Basic and acidic residues" evidence="3">
    <location>
        <begin position="256"/>
        <end position="273"/>
    </location>
</feature>
<dbReference type="InterPro" id="IPR051293">
    <property type="entry name" value="MTUS1/CCDC69"/>
</dbReference>
<proteinExistence type="predicted"/>
<dbReference type="EMBL" id="JANIIK010000114">
    <property type="protein sequence ID" value="KAJ3590004.1"/>
    <property type="molecule type" value="Genomic_DNA"/>
</dbReference>
<feature type="compositionally biased region" description="Basic and acidic residues" evidence="3">
    <location>
        <begin position="97"/>
        <end position="110"/>
    </location>
</feature>
<feature type="compositionally biased region" description="Polar residues" evidence="3">
    <location>
        <begin position="295"/>
        <end position="322"/>
    </location>
</feature>
<evidence type="ECO:0000313" key="4">
    <source>
        <dbReference type="EMBL" id="KAJ3590004.1"/>
    </source>
</evidence>
<dbReference type="OrthoDB" id="10038993at2759"/>
<comment type="caution">
    <text evidence="4">The sequence shown here is derived from an EMBL/GenBank/DDBJ whole genome shotgun (WGS) entry which is preliminary data.</text>
</comment>
<keyword evidence="1 2" id="KW-0175">Coiled coil</keyword>
<feature type="compositionally biased region" description="Polar residues" evidence="3">
    <location>
        <begin position="591"/>
        <end position="611"/>
    </location>
</feature>
<dbReference type="AlphaFoldDB" id="A0A9Q0I8V1"/>
<evidence type="ECO:0000256" key="2">
    <source>
        <dbReference type="SAM" id="Coils"/>
    </source>
</evidence>
<feature type="coiled-coil region" evidence="2">
    <location>
        <begin position="859"/>
        <end position="1020"/>
    </location>
</feature>
<sequence length="1055" mass="116438">MSEERGDPLVQGEAKNNNGHAGLVSDSDANANDLPAEGGDGGTAPSTLTVATGPQDKVVIRGTDSQCEDPELAEFEMLECQELETDLVQDREDFVGLTEQKSHPTTDRTPGDPQLNAGRRSGGHGTVEQGVRTSGPDLVECITRTDLSSENDVFVSCLSTMSSLGGSLASALDTSGPTSGPYRTFSEDLTLSSSVVSDRVKVPPLKPNRHTPAISTTLNRRDVNMNRNSNYVLSKDVVLVAQQIHNSVPPGKKHIPGTEEEHRGNLNHRREGEQDNDNFTRAADEHEDSNKKIDQSTQADQTPNMNDNLPTSRFKSTQSSIQPMRKQASFDKSLSKQRSFDRTLKKQPSFESSLKKRGSFDKNSQVVNTSSLERRKPWGSPGRTVSPVPAKTSGSPKRKAPGSPANTRTNRAPSKERSESPLRATASTKHASKVGLNSGIPKPVAHPPQRESDHTTTSQKPQNIRPKIITYVRKNPQTKPEGTDVPSEVSAHSSPRPPSDPKIGSGMYRHGTQKAGPGSQGSGKPPSSSSSSPHKGSGRPESVHSEPSSKYLQEPAETGGVYRSPRTIKPQLGIGAVARQQSDKIKAPSKVQRSTGGPTHTNEDPSATSTCPPLRVGQSGLRPPGFSALPPARLASFGLARCGSPSSVSSSQSGDSAHGDPGRPHPRSQRPLLLPGGTAACRFLAPPPPLAPPPQSSAAQRRLPREHPRHEQLRDLCHDQAQQVQYLQAQLRKATLGLEVFAITTQHFCQKSDSAIEKQTELSLELSRLRDEVAVSVARWEHLQRDKEELERRFRSELRGLRCRQQGEVEALDERLRARHAIDDMSESQEATLMEMEKTHNDTLGTLREEQTRTVKNLKMAHEQQRKSLEEDFEKLRLSLQDQVDTLTFQNRSLRDRAKRFEEALRRSTDEQIVDALAPYQHIEEDLKSLKDVLEMKNQQIHQQEVKISELEIMAEKNVYLEERVQVLQQQNEDLKARIDKNVATSRQLSEENANLQVHVEQENKEKKRLSRNNEELLWRLQTGELSPHMSPSSSPLHQPFSSPASPARPHSYHQ</sequence>
<name>A0A9Q0I8V1_9TELE</name>
<evidence type="ECO:0000313" key="5">
    <source>
        <dbReference type="Proteomes" id="UP001148018"/>
    </source>
</evidence>
<feature type="region of interest" description="Disordered" evidence="3">
    <location>
        <begin position="1"/>
        <end position="57"/>
    </location>
</feature>
<dbReference type="GO" id="GO:0008017">
    <property type="term" value="F:microtubule binding"/>
    <property type="evidence" value="ECO:0007669"/>
    <property type="project" value="TreeGrafter"/>
</dbReference>
<feature type="region of interest" description="Disordered" evidence="3">
    <location>
        <begin position="247"/>
        <end position="709"/>
    </location>
</feature>
<dbReference type="PANTHER" id="PTHR24200:SF14">
    <property type="entry name" value="MICROTUBULE-ASSOCIATED TUMOR SUPPRESSOR CANDIDATE 2"/>
    <property type="match status" value="1"/>
</dbReference>
<feature type="region of interest" description="Disordered" evidence="3">
    <location>
        <begin position="1024"/>
        <end position="1055"/>
    </location>
</feature>
<feature type="compositionally biased region" description="Low complexity" evidence="3">
    <location>
        <begin position="1026"/>
        <end position="1040"/>
    </location>
</feature>
<accession>A0A9Q0I8V1</accession>
<feature type="compositionally biased region" description="Low complexity" evidence="3">
    <location>
        <begin position="644"/>
        <end position="656"/>
    </location>
</feature>
<feature type="compositionally biased region" description="Low complexity" evidence="3">
    <location>
        <begin position="522"/>
        <end position="535"/>
    </location>
</feature>
<dbReference type="PANTHER" id="PTHR24200">
    <property type="entry name" value="TOUCAN, ISOFORM A"/>
    <property type="match status" value="1"/>
</dbReference>
<protein>
    <recommendedName>
        <fullName evidence="6">Microtubule-associated tumor suppressor candidate 2</fullName>
    </recommendedName>
</protein>
<feature type="compositionally biased region" description="Basic and acidic residues" evidence="3">
    <location>
        <begin position="282"/>
        <end position="294"/>
    </location>
</feature>
<dbReference type="Proteomes" id="UP001148018">
    <property type="component" value="Unassembled WGS sequence"/>
</dbReference>
<feature type="compositionally biased region" description="Polar residues" evidence="3">
    <location>
        <begin position="361"/>
        <end position="371"/>
    </location>
</feature>
<dbReference type="GO" id="GO:0005634">
    <property type="term" value="C:nucleus"/>
    <property type="evidence" value="ECO:0007669"/>
    <property type="project" value="TreeGrafter"/>
</dbReference>
<feature type="compositionally biased region" description="Pro residues" evidence="3">
    <location>
        <begin position="685"/>
        <end position="695"/>
    </location>
</feature>
<keyword evidence="5" id="KW-1185">Reference proteome</keyword>
<organism evidence="4 5">
    <name type="scientific">Muraenolepis orangiensis</name>
    <name type="common">Patagonian moray cod</name>
    <dbReference type="NCBI Taxonomy" id="630683"/>
    <lineage>
        <taxon>Eukaryota</taxon>
        <taxon>Metazoa</taxon>
        <taxon>Chordata</taxon>
        <taxon>Craniata</taxon>
        <taxon>Vertebrata</taxon>
        <taxon>Euteleostomi</taxon>
        <taxon>Actinopterygii</taxon>
        <taxon>Neopterygii</taxon>
        <taxon>Teleostei</taxon>
        <taxon>Neoteleostei</taxon>
        <taxon>Acanthomorphata</taxon>
        <taxon>Zeiogadaria</taxon>
        <taxon>Gadariae</taxon>
        <taxon>Gadiformes</taxon>
        <taxon>Muraenolepidoidei</taxon>
        <taxon>Muraenolepididae</taxon>
        <taxon>Muraenolepis</taxon>
    </lineage>
</organism>
<gene>
    <name evidence="4" type="ORF">NHX12_007961</name>
</gene>
<evidence type="ECO:0008006" key="6">
    <source>
        <dbReference type="Google" id="ProtNLM"/>
    </source>
</evidence>
<evidence type="ECO:0000256" key="1">
    <source>
        <dbReference type="ARBA" id="ARBA00023054"/>
    </source>
</evidence>
<dbReference type="GO" id="GO:0005737">
    <property type="term" value="C:cytoplasm"/>
    <property type="evidence" value="ECO:0007669"/>
    <property type="project" value="TreeGrafter"/>
</dbReference>
<reference evidence="4" key="1">
    <citation type="submission" date="2022-07" db="EMBL/GenBank/DDBJ databases">
        <title>Chromosome-level genome of Muraenolepis orangiensis.</title>
        <authorList>
            <person name="Kim J."/>
        </authorList>
    </citation>
    <scope>NUCLEOTIDE SEQUENCE</scope>
    <source>
        <strain evidence="4">KU_S4_2022</strain>
        <tissue evidence="4">Muscle</tissue>
    </source>
</reference>